<keyword evidence="2" id="KW-1185">Reference proteome</keyword>
<name>A0ACD3AE75_9AGAR</name>
<gene>
    <name evidence="1" type="ORF">BDN72DRAFT_861986</name>
</gene>
<dbReference type="Proteomes" id="UP000308600">
    <property type="component" value="Unassembled WGS sequence"/>
</dbReference>
<proteinExistence type="predicted"/>
<protein>
    <submittedName>
        <fullName evidence="1">Uncharacterized protein</fullName>
    </submittedName>
</protein>
<dbReference type="EMBL" id="ML208514">
    <property type="protein sequence ID" value="TFK63619.1"/>
    <property type="molecule type" value="Genomic_DNA"/>
</dbReference>
<evidence type="ECO:0000313" key="2">
    <source>
        <dbReference type="Proteomes" id="UP000308600"/>
    </source>
</evidence>
<sequence>MPKHWTTVEQKAWLTTKLPGFVEARGRSRSTAYAKGVHRAFSEQWPEVDEMTPVQVPNKAWDDALLALKKKRSGILTWLQRNSTQRGRLANTAVKLLLRNKGIKRRRAYQPGEIYNKLYPDNVNAVYQERKVEGLTKGQRLNLIKKISDELYEAETEEVKEEVAEEQVKSREALRVVLDDDEVEAALDEVTRQEYVDELPELMNSVLGEIRKFCPDWGFLVLASGPMPKLNNATHVFDVYAGPKTDLGDTFPDAHEDFDGRVRVPFGKFVREETLNTAKHDAARKALDALRYKVTPESDDEKDAIIIRPGRQTTPPTRPTHKSRRSIPRPTKSPSDTMDEDDEEYEDLDEEVSPESEDESGASGLGEGGGDGSDDEVEHSGEGSDDDEAKARDGGGSDDEGGGDPKRDGEPPNDEDGEEDEAQHPRCPPLVLNPSDANSNSAVDQRPLKLRKHPLSVYPLEEPSSGSEESSFEEEFNQKAPSTRGKPSTNAGLDSDQKPRRDPPEVLKADKLVSQKAVGTYQKIATSKGSASDKLPTKNSLVSAAKRTEVSNKRIETRKVNDAKKAEAAAKKEAEEKEEAMKKAEAAKRLEVGRKLEAAKAAKAAKKADAVKKAAATKAAKKAAKNVEGEMAGSGENVEEKGAMKKGKVARKDAATDTLMKASKLTAVSTGTAKARSKTARAAGNDVGADELTETSNTPVILDDIRTHNAKNGAPTLRQTRATASRAKSTTGANTSPPKPKGAKSKGHKRSLEGDEISTAPTEEPATKRPRRGAKVLEPGEEVPLAVQTRKTRSRRA</sequence>
<accession>A0ACD3AE75</accession>
<organism evidence="1 2">
    <name type="scientific">Pluteus cervinus</name>
    <dbReference type="NCBI Taxonomy" id="181527"/>
    <lineage>
        <taxon>Eukaryota</taxon>
        <taxon>Fungi</taxon>
        <taxon>Dikarya</taxon>
        <taxon>Basidiomycota</taxon>
        <taxon>Agaricomycotina</taxon>
        <taxon>Agaricomycetes</taxon>
        <taxon>Agaricomycetidae</taxon>
        <taxon>Agaricales</taxon>
        <taxon>Pluteineae</taxon>
        <taxon>Pluteaceae</taxon>
        <taxon>Pluteus</taxon>
    </lineage>
</organism>
<evidence type="ECO:0000313" key="1">
    <source>
        <dbReference type="EMBL" id="TFK63619.1"/>
    </source>
</evidence>
<reference evidence="1 2" key="1">
    <citation type="journal article" date="2019" name="Nat. Ecol. Evol.">
        <title>Megaphylogeny resolves global patterns of mushroom evolution.</title>
        <authorList>
            <person name="Varga T."/>
            <person name="Krizsan K."/>
            <person name="Foldi C."/>
            <person name="Dima B."/>
            <person name="Sanchez-Garcia M."/>
            <person name="Sanchez-Ramirez S."/>
            <person name="Szollosi G.J."/>
            <person name="Szarkandi J.G."/>
            <person name="Papp V."/>
            <person name="Albert L."/>
            <person name="Andreopoulos W."/>
            <person name="Angelini C."/>
            <person name="Antonin V."/>
            <person name="Barry K.W."/>
            <person name="Bougher N.L."/>
            <person name="Buchanan P."/>
            <person name="Buyck B."/>
            <person name="Bense V."/>
            <person name="Catcheside P."/>
            <person name="Chovatia M."/>
            <person name="Cooper J."/>
            <person name="Damon W."/>
            <person name="Desjardin D."/>
            <person name="Finy P."/>
            <person name="Geml J."/>
            <person name="Haridas S."/>
            <person name="Hughes K."/>
            <person name="Justo A."/>
            <person name="Karasinski D."/>
            <person name="Kautmanova I."/>
            <person name="Kiss B."/>
            <person name="Kocsube S."/>
            <person name="Kotiranta H."/>
            <person name="LaButti K.M."/>
            <person name="Lechner B.E."/>
            <person name="Liimatainen K."/>
            <person name="Lipzen A."/>
            <person name="Lukacs Z."/>
            <person name="Mihaltcheva S."/>
            <person name="Morgado L.N."/>
            <person name="Niskanen T."/>
            <person name="Noordeloos M.E."/>
            <person name="Ohm R.A."/>
            <person name="Ortiz-Santana B."/>
            <person name="Ovrebo C."/>
            <person name="Racz N."/>
            <person name="Riley R."/>
            <person name="Savchenko A."/>
            <person name="Shiryaev A."/>
            <person name="Soop K."/>
            <person name="Spirin V."/>
            <person name="Szebenyi C."/>
            <person name="Tomsovsky M."/>
            <person name="Tulloss R.E."/>
            <person name="Uehling J."/>
            <person name="Grigoriev I.V."/>
            <person name="Vagvolgyi C."/>
            <person name="Papp T."/>
            <person name="Martin F.M."/>
            <person name="Miettinen O."/>
            <person name="Hibbett D.S."/>
            <person name="Nagy L.G."/>
        </authorList>
    </citation>
    <scope>NUCLEOTIDE SEQUENCE [LARGE SCALE GENOMIC DNA]</scope>
    <source>
        <strain evidence="1 2">NL-1719</strain>
    </source>
</reference>